<reference evidence="4 5" key="2">
    <citation type="journal article" date="2012" name="Nature">
        <title>Insights into hominid evolution from the gorilla genome sequence.</title>
        <authorList>
            <person name="Scally A."/>
            <person name="Dutheil J.Y."/>
            <person name="Hillier L.W."/>
            <person name="Jordan G.E."/>
            <person name="Goodhead I."/>
            <person name="Herrero J."/>
            <person name="Hobolth A."/>
            <person name="Lappalainen T."/>
            <person name="Mailund T."/>
            <person name="Marques-Bonet T."/>
            <person name="McCarthy S."/>
            <person name="Montgomery S.H."/>
            <person name="Schwalie P.C."/>
            <person name="Tang Y.A."/>
            <person name="Ward M.C."/>
            <person name="Xue Y."/>
            <person name="Yngvadottir B."/>
            <person name="Alkan C."/>
            <person name="Andersen L.N."/>
            <person name="Ayub Q."/>
            <person name="Ball E.V."/>
            <person name="Beal K."/>
            <person name="Bradley B.J."/>
            <person name="Chen Y."/>
            <person name="Clee C.M."/>
            <person name="Fitzgerald S."/>
            <person name="Graves T.A."/>
            <person name="Gu Y."/>
            <person name="Heath P."/>
            <person name="Heger A."/>
            <person name="Karakoc E."/>
            <person name="Kolb-Kokocinski A."/>
            <person name="Laird G.K."/>
            <person name="Lunter G."/>
            <person name="Meader S."/>
            <person name="Mort M."/>
            <person name="Mullikin J.C."/>
            <person name="Munch K."/>
            <person name="O'Connor T.D."/>
            <person name="Phillips A.D."/>
            <person name="Prado-Martinez J."/>
            <person name="Rogers A.S."/>
            <person name="Sajjadian S."/>
            <person name="Schmidt D."/>
            <person name="Shaw K."/>
            <person name="Simpson J.T."/>
            <person name="Stenson P.D."/>
            <person name="Turner D.J."/>
            <person name="Vigilant L."/>
            <person name="Vilella A.J."/>
            <person name="Whitener W."/>
            <person name="Zhu B."/>
            <person name="Cooper D.N."/>
            <person name="de Jong P."/>
            <person name="Dermitzakis E.T."/>
            <person name="Eichler E.E."/>
            <person name="Flicek P."/>
            <person name="Goldman N."/>
            <person name="Mundy N.I."/>
            <person name="Ning Z."/>
            <person name="Odom D.T."/>
            <person name="Ponting C.P."/>
            <person name="Quail M.A."/>
            <person name="Ryder O.A."/>
            <person name="Searle S.M."/>
            <person name="Warren W.C."/>
            <person name="Wilson R.K."/>
            <person name="Schierup M.H."/>
            <person name="Rogers J."/>
            <person name="Tyler-Smith C."/>
            <person name="Durbin R."/>
        </authorList>
    </citation>
    <scope>NUCLEOTIDE SEQUENCE [LARGE SCALE GENOMIC DNA]</scope>
</reference>
<evidence type="ECO:0000256" key="1">
    <source>
        <dbReference type="ARBA" id="ARBA00004556"/>
    </source>
</evidence>
<keyword evidence="5" id="KW-1185">Reference proteome</keyword>
<dbReference type="SUPFAM" id="SSF64356">
    <property type="entry name" value="SNARE-like"/>
    <property type="match status" value="1"/>
</dbReference>
<dbReference type="Ensembl" id="ENSGGOT00000047825.1">
    <property type="protein sequence ID" value="ENSGGOP00000047562.1"/>
    <property type="gene ID" value="ENSGGOG00000039677.1"/>
</dbReference>
<dbReference type="EMBL" id="CABD030125597">
    <property type="status" value="NOT_ANNOTATED_CDS"/>
    <property type="molecule type" value="Genomic_DNA"/>
</dbReference>
<dbReference type="GO" id="GO:0048471">
    <property type="term" value="C:perinuclear region of cytoplasm"/>
    <property type="evidence" value="ECO:0007669"/>
    <property type="project" value="UniProtKB-SubCell"/>
</dbReference>
<evidence type="ECO:0000313" key="5">
    <source>
        <dbReference type="Proteomes" id="UP000001519"/>
    </source>
</evidence>
<reference evidence="4" key="4">
    <citation type="submission" date="2025-09" db="UniProtKB">
        <authorList>
            <consortium name="Ensembl"/>
        </authorList>
    </citation>
    <scope>IDENTIFICATION</scope>
</reference>
<keyword evidence="3" id="KW-0813">Transport</keyword>
<dbReference type="Gene3D" id="3.30.450.70">
    <property type="match status" value="1"/>
</dbReference>
<keyword evidence="3" id="KW-0931">ER-Golgi transport</keyword>
<dbReference type="Pfam" id="PF04628">
    <property type="entry name" value="Sedlin_N"/>
    <property type="match status" value="1"/>
</dbReference>
<dbReference type="GeneTree" id="ENSGT00510000047505"/>
<dbReference type="Bgee" id="ENSGGOG00000039677">
    <property type="expression patterns" value="Expressed in cerebellum"/>
</dbReference>
<name>A0A2I2ZK16_GORGO</name>
<evidence type="ECO:0000313" key="4">
    <source>
        <dbReference type="Ensembl" id="ENSGGOP00000047562.1"/>
    </source>
</evidence>
<comment type="subcellular location">
    <subcellularLocation>
        <location evidence="1">Cytoplasm</location>
        <location evidence="1">Perinuclear region</location>
    </subcellularLocation>
</comment>
<evidence type="ECO:0000256" key="3">
    <source>
        <dbReference type="ARBA" id="ARBA00022892"/>
    </source>
</evidence>
<dbReference type="InterPro" id="IPR006722">
    <property type="entry name" value="Sedlin"/>
</dbReference>
<protein>
    <submittedName>
        <fullName evidence="4">Uncharacterized protein</fullName>
    </submittedName>
</protein>
<reference evidence="5" key="1">
    <citation type="submission" date="2011-05" db="EMBL/GenBank/DDBJ databases">
        <title>Insights into the evolution of the great apes provided by the gorilla genome.</title>
        <authorList>
            <person name="Scally A."/>
        </authorList>
    </citation>
    <scope>NUCLEOTIDE SEQUENCE [LARGE SCALE GENOMIC DNA]</scope>
</reference>
<sequence length="115" mass="13418">MRRSPQWGRPWSTRERSIWTCSTPQRTTRLPGFSKLRAHRGPSAGSPCLTSAFPNQLCRQGYTTISKVKFVMVVNSSNTALRDNEIHRMFWKLHNSYIDVMDFDNMVMYIMIQVC</sequence>
<accession>A0A2I2ZK16</accession>
<evidence type="ECO:0000256" key="2">
    <source>
        <dbReference type="ARBA" id="ARBA00006626"/>
    </source>
</evidence>
<dbReference type="AlphaFoldDB" id="A0A2I2ZK16"/>
<dbReference type="Proteomes" id="UP000001519">
    <property type="component" value="Chromosome X"/>
</dbReference>
<comment type="similarity">
    <text evidence="2">Belongs to the TRAPP small subunits family. Sedlin subfamily.</text>
</comment>
<dbReference type="GO" id="GO:0006888">
    <property type="term" value="P:endoplasmic reticulum to Golgi vesicle-mediated transport"/>
    <property type="evidence" value="ECO:0007669"/>
    <property type="project" value="InterPro"/>
</dbReference>
<reference evidence="4" key="3">
    <citation type="submission" date="2025-08" db="UniProtKB">
        <authorList>
            <consortium name="Ensembl"/>
        </authorList>
    </citation>
    <scope>IDENTIFICATION</scope>
</reference>
<proteinExistence type="inferred from homology"/>
<dbReference type="InterPro" id="IPR011012">
    <property type="entry name" value="Longin-like_dom_sf"/>
</dbReference>
<organism evidence="4 5">
    <name type="scientific">Gorilla gorilla gorilla</name>
    <name type="common">Western lowland gorilla</name>
    <dbReference type="NCBI Taxonomy" id="9595"/>
    <lineage>
        <taxon>Eukaryota</taxon>
        <taxon>Metazoa</taxon>
        <taxon>Chordata</taxon>
        <taxon>Craniata</taxon>
        <taxon>Vertebrata</taxon>
        <taxon>Euteleostomi</taxon>
        <taxon>Mammalia</taxon>
        <taxon>Eutheria</taxon>
        <taxon>Euarchontoglires</taxon>
        <taxon>Primates</taxon>
        <taxon>Haplorrhini</taxon>
        <taxon>Catarrhini</taxon>
        <taxon>Hominidae</taxon>
        <taxon>Gorilla</taxon>
    </lineage>
</organism>